<keyword evidence="3" id="KW-1185">Reference proteome</keyword>
<keyword evidence="1" id="KW-1133">Transmembrane helix</keyword>
<name>A0A7Z8P2E6_9EURY</name>
<feature type="transmembrane region" description="Helical" evidence="1">
    <location>
        <begin position="7"/>
        <end position="30"/>
    </location>
</feature>
<reference evidence="2 3" key="1">
    <citation type="submission" date="2019-06" db="EMBL/GenBank/DDBJ databases">
        <title>Draft genome sequence of Methanolobus vulcani B1d.</title>
        <authorList>
            <person name="Creighbaum A.J."/>
            <person name="Ticak T."/>
            <person name="Hariraju D."/>
            <person name="Arivett B.A."/>
            <person name="Ferguson D.J.Jr."/>
        </authorList>
    </citation>
    <scope>NUCLEOTIDE SEQUENCE [LARGE SCALE GENOMIC DNA]</scope>
    <source>
        <strain evidence="2 3">B1d</strain>
    </source>
</reference>
<dbReference type="EMBL" id="VIAQ01000012">
    <property type="protein sequence ID" value="TQD26317.1"/>
    <property type="molecule type" value="Genomic_DNA"/>
</dbReference>
<organism evidence="2 3">
    <name type="scientific">Methanolobus vulcani</name>
    <dbReference type="NCBI Taxonomy" id="38026"/>
    <lineage>
        <taxon>Archaea</taxon>
        <taxon>Methanobacteriati</taxon>
        <taxon>Methanobacteriota</taxon>
        <taxon>Stenosarchaea group</taxon>
        <taxon>Methanomicrobia</taxon>
        <taxon>Methanosarcinales</taxon>
        <taxon>Methanosarcinaceae</taxon>
        <taxon>Methanolobus</taxon>
    </lineage>
</organism>
<keyword evidence="1" id="KW-0812">Transmembrane</keyword>
<protein>
    <submittedName>
        <fullName evidence="2">Uncharacterized protein</fullName>
    </submittedName>
</protein>
<dbReference type="RefSeq" id="WP_154809352.1">
    <property type="nucleotide sequence ID" value="NZ_VIAQ01000012.1"/>
</dbReference>
<dbReference type="Proteomes" id="UP000319335">
    <property type="component" value="Unassembled WGS sequence"/>
</dbReference>
<sequence>MSKLMKFIIISLIVMIVFIIAVFLIGNFYFSVNTVEKSGEQVTNISGDDLENDLLIAKSYSYDDHLTFTYVPRTSGKPIDLYADYKLKEDGTTIATGNHRLCEDVSVDKPIVIEVQRNLSSVYELGMSVEDTNGNMVQKSNIAIKPHNELFFG</sequence>
<dbReference type="AlphaFoldDB" id="A0A7Z8P2E6"/>
<gene>
    <name evidence="2" type="ORF">FKV42_06090</name>
</gene>
<evidence type="ECO:0000256" key="1">
    <source>
        <dbReference type="SAM" id="Phobius"/>
    </source>
</evidence>
<dbReference type="OrthoDB" id="125842at2157"/>
<comment type="caution">
    <text evidence="2">The sequence shown here is derived from an EMBL/GenBank/DDBJ whole genome shotgun (WGS) entry which is preliminary data.</text>
</comment>
<evidence type="ECO:0000313" key="3">
    <source>
        <dbReference type="Proteomes" id="UP000319335"/>
    </source>
</evidence>
<accession>A0A7Z8P2E6</accession>
<proteinExistence type="predicted"/>
<keyword evidence="1" id="KW-0472">Membrane</keyword>
<evidence type="ECO:0000313" key="2">
    <source>
        <dbReference type="EMBL" id="TQD26317.1"/>
    </source>
</evidence>